<dbReference type="AlphaFoldDB" id="A0A7K9Y4Y0"/>
<evidence type="ECO:0000313" key="5">
    <source>
        <dbReference type="Proteomes" id="UP000522663"/>
    </source>
</evidence>
<keyword evidence="2" id="KW-0175">Coiled coil</keyword>
<sequence length="144" mass="17123">RRRQNIERMNEEMEKIAEYERNQRDGLHDRNPVRNFLDDPRRCGPVQEEGSRRHGRNWGGPDFEGVRAGMEREKGRSPKAADVTLSMTGRERAEYERWKRERERIDRERLARHRQPTGQWRREWDAHKSDSMCVANASVGSPNP</sequence>
<feature type="compositionally biased region" description="Basic and acidic residues" evidence="3">
    <location>
        <begin position="89"/>
        <end position="98"/>
    </location>
</feature>
<dbReference type="Proteomes" id="UP000522663">
    <property type="component" value="Unassembled WGS sequence"/>
</dbReference>
<dbReference type="EMBL" id="VXAB01002047">
    <property type="protein sequence ID" value="NXJ05062.1"/>
    <property type="molecule type" value="Genomic_DNA"/>
</dbReference>
<evidence type="ECO:0000256" key="1">
    <source>
        <dbReference type="ARBA" id="ARBA00022553"/>
    </source>
</evidence>
<reference evidence="4 5" key="1">
    <citation type="submission" date="2019-09" db="EMBL/GenBank/DDBJ databases">
        <title>Bird 10,000 Genomes (B10K) Project - Family phase.</title>
        <authorList>
            <person name="Zhang G."/>
        </authorList>
    </citation>
    <scope>NUCLEOTIDE SEQUENCE [LARGE SCALE GENOMIC DNA]</scope>
    <source>
        <strain evidence="4">B10K-DU-001-53</strain>
        <tissue evidence="4">Muscle</tissue>
    </source>
</reference>
<evidence type="ECO:0000313" key="4">
    <source>
        <dbReference type="EMBL" id="NXJ05062.1"/>
    </source>
</evidence>
<feature type="region of interest" description="Disordered" evidence="3">
    <location>
        <begin position="20"/>
        <end position="98"/>
    </location>
</feature>
<feature type="compositionally biased region" description="Basic and acidic residues" evidence="3">
    <location>
        <begin position="20"/>
        <end position="42"/>
    </location>
</feature>
<dbReference type="OrthoDB" id="10058133at2759"/>
<comment type="caution">
    <text evidence="4">The sequence shown here is derived from an EMBL/GenBank/DDBJ whole genome shotgun (WGS) entry which is preliminary data.</text>
</comment>
<dbReference type="Pfam" id="PF15266">
    <property type="entry name" value="DUF4594"/>
    <property type="match status" value="1"/>
</dbReference>
<feature type="non-terminal residue" evidence="4">
    <location>
        <position position="144"/>
    </location>
</feature>
<feature type="non-terminal residue" evidence="4">
    <location>
        <position position="1"/>
    </location>
</feature>
<dbReference type="PANTHER" id="PTHR15635">
    <property type="entry name" value="COILED-COIL DOMAIN CONTAINING PROTEIN 9"/>
    <property type="match status" value="1"/>
</dbReference>
<name>A0A7K9Y4Y0_9GALL</name>
<dbReference type="InterPro" id="IPR029336">
    <property type="entry name" value="DUF4594"/>
</dbReference>
<protein>
    <submittedName>
        <fullName evidence="4">CCDC9 protein</fullName>
    </submittedName>
</protein>
<evidence type="ECO:0000256" key="3">
    <source>
        <dbReference type="SAM" id="MobiDB-lite"/>
    </source>
</evidence>
<gene>
    <name evidence="4" type="primary">Ccdc9</name>
    <name evidence="4" type="ORF">ODOGUJ_R15430</name>
</gene>
<organism evidence="4 5">
    <name type="scientific">Odontophorus gujanensis</name>
    <name type="common">marbled wood quail</name>
    <dbReference type="NCBI Taxonomy" id="886794"/>
    <lineage>
        <taxon>Eukaryota</taxon>
        <taxon>Metazoa</taxon>
        <taxon>Chordata</taxon>
        <taxon>Craniata</taxon>
        <taxon>Vertebrata</taxon>
        <taxon>Euteleostomi</taxon>
        <taxon>Archelosauria</taxon>
        <taxon>Archosauria</taxon>
        <taxon>Dinosauria</taxon>
        <taxon>Saurischia</taxon>
        <taxon>Theropoda</taxon>
        <taxon>Coelurosauria</taxon>
        <taxon>Aves</taxon>
        <taxon>Neognathae</taxon>
        <taxon>Galloanserae</taxon>
        <taxon>Galliformes</taxon>
        <taxon>Odontophoridae</taxon>
        <taxon>Odontophorus</taxon>
    </lineage>
</organism>
<dbReference type="PANTHER" id="PTHR15635:SF11">
    <property type="entry name" value="COILED-COIL DOMAIN-CONTAINING PROTEIN 9"/>
    <property type="match status" value="1"/>
</dbReference>
<keyword evidence="5" id="KW-1185">Reference proteome</keyword>
<evidence type="ECO:0000256" key="2">
    <source>
        <dbReference type="ARBA" id="ARBA00023054"/>
    </source>
</evidence>
<keyword evidence="1" id="KW-0597">Phosphoprotein</keyword>
<accession>A0A7K9Y4Y0</accession>
<proteinExistence type="predicted"/>